<reference evidence="2" key="1">
    <citation type="submission" date="2023-07" db="EMBL/GenBank/DDBJ databases">
        <authorList>
            <consortium name="AG Swart"/>
            <person name="Singh M."/>
            <person name="Singh A."/>
            <person name="Seah K."/>
            <person name="Emmerich C."/>
        </authorList>
    </citation>
    <scope>NUCLEOTIDE SEQUENCE</scope>
    <source>
        <strain evidence="2">DP1</strain>
    </source>
</reference>
<feature type="compositionally biased region" description="Low complexity" evidence="1">
    <location>
        <begin position="90"/>
        <end position="117"/>
    </location>
</feature>
<feature type="compositionally biased region" description="Polar residues" evidence="1">
    <location>
        <begin position="22"/>
        <end position="44"/>
    </location>
</feature>
<feature type="compositionally biased region" description="Gly residues" evidence="1">
    <location>
        <begin position="1"/>
        <end position="18"/>
    </location>
</feature>
<evidence type="ECO:0000313" key="2">
    <source>
        <dbReference type="EMBL" id="CAI2382467.1"/>
    </source>
</evidence>
<sequence length="160" mass="15710">MPGRGGGGSKSSGFGRSGAGKTTGSSYARSTRTAPRAQSKTESQSSGGLFGGSGGLGATMAQGAAFGVGSGVAHAAVNSVLGGGSRHGGDSSSASSGDNSASTTGSGSSQSYYDGTQQSPCQSFNEMFLKCLQSNPETIGTCQNEMDSLVVCERDNANIV</sequence>
<dbReference type="Proteomes" id="UP001295684">
    <property type="component" value="Unassembled WGS sequence"/>
</dbReference>
<name>A0AAD1Y0K3_EUPCR</name>
<evidence type="ECO:0000313" key="3">
    <source>
        <dbReference type="Proteomes" id="UP001295684"/>
    </source>
</evidence>
<keyword evidence="3" id="KW-1185">Reference proteome</keyword>
<dbReference type="GO" id="GO:0005739">
    <property type="term" value="C:mitochondrion"/>
    <property type="evidence" value="ECO:0007669"/>
    <property type="project" value="TreeGrafter"/>
</dbReference>
<dbReference type="PANTHER" id="PTHR13523">
    <property type="entry name" value="COILED-COIL-HELIX-COILED-COIL-HELIX DOMAIN CONTAINING 2/NUR77"/>
    <property type="match status" value="1"/>
</dbReference>
<dbReference type="InterPro" id="IPR009069">
    <property type="entry name" value="Cys_alpha_HP_mot_SF"/>
</dbReference>
<dbReference type="InterPro" id="IPR055304">
    <property type="entry name" value="CHCHD2/10-like"/>
</dbReference>
<comment type="caution">
    <text evidence="2">The sequence shown here is derived from an EMBL/GenBank/DDBJ whole genome shotgun (WGS) entry which is preliminary data.</text>
</comment>
<dbReference type="AlphaFoldDB" id="A0AAD1Y0K3"/>
<proteinExistence type="predicted"/>
<evidence type="ECO:0008006" key="4">
    <source>
        <dbReference type="Google" id="ProtNLM"/>
    </source>
</evidence>
<dbReference type="PROSITE" id="PS51808">
    <property type="entry name" value="CHCH"/>
    <property type="match status" value="1"/>
</dbReference>
<feature type="region of interest" description="Disordered" evidence="1">
    <location>
        <begin position="79"/>
        <end position="117"/>
    </location>
</feature>
<accession>A0AAD1Y0K3</accession>
<gene>
    <name evidence="2" type="ORF">ECRASSUSDP1_LOCUS23940</name>
</gene>
<evidence type="ECO:0000256" key="1">
    <source>
        <dbReference type="SAM" id="MobiDB-lite"/>
    </source>
</evidence>
<dbReference type="EMBL" id="CAMPGE010024644">
    <property type="protein sequence ID" value="CAI2382467.1"/>
    <property type="molecule type" value="Genomic_DNA"/>
</dbReference>
<organism evidence="2 3">
    <name type="scientific">Euplotes crassus</name>
    <dbReference type="NCBI Taxonomy" id="5936"/>
    <lineage>
        <taxon>Eukaryota</taxon>
        <taxon>Sar</taxon>
        <taxon>Alveolata</taxon>
        <taxon>Ciliophora</taxon>
        <taxon>Intramacronucleata</taxon>
        <taxon>Spirotrichea</taxon>
        <taxon>Hypotrichia</taxon>
        <taxon>Euplotida</taxon>
        <taxon>Euplotidae</taxon>
        <taxon>Moneuplotes</taxon>
    </lineage>
</organism>
<dbReference type="SUPFAM" id="SSF47072">
    <property type="entry name" value="Cysteine alpha-hairpin motif"/>
    <property type="match status" value="1"/>
</dbReference>
<feature type="region of interest" description="Disordered" evidence="1">
    <location>
        <begin position="1"/>
        <end position="54"/>
    </location>
</feature>
<dbReference type="GO" id="GO:0007005">
    <property type="term" value="P:mitochondrion organization"/>
    <property type="evidence" value="ECO:0007669"/>
    <property type="project" value="InterPro"/>
</dbReference>
<dbReference type="PANTHER" id="PTHR13523:SF2">
    <property type="entry name" value="COILED-COIL-HELIX-COILED-COIL-HELIX DOMAIN CONTAINING 2, ISOFORM A-RELATED"/>
    <property type="match status" value="1"/>
</dbReference>
<protein>
    <recommendedName>
        <fullName evidence="4">CHCH domain-containing protein</fullName>
    </recommendedName>
</protein>
<dbReference type="GO" id="GO:0005634">
    <property type="term" value="C:nucleus"/>
    <property type="evidence" value="ECO:0007669"/>
    <property type="project" value="TreeGrafter"/>
</dbReference>